<sequence>MLTYSPDAERINPPASAEKPWLLILLCLIWLLPGLVGHDPWKPRELETAAVIGRFLAGQHWAIPWFADAAYLDNTPLYYWVATLFAWPLSKLGMSVHDAARITTGLWCALAFWGIGLAGRELYGRRNGRVTVMAMVGCIGLIIWGHHLATPILLLTGFCWQAYALALARRRPLLAGWVLAGAWLVLFLGTSLSEFALGVLTALLLAMFKPWRRGAYLATVLTALVIVLPVGGMWLADFAHTSPTLFALWLHQDAFGPFGGWGHVQFFRSPTYFFSAVPWFAWPALPLALWGGWVMRRDLRSAAFVMPALMIALNTLFLICASDNEEAHLLLMLPALALLSTAGVDSLRHGAAAALNWFGVLTLGLLTGALWLGWLVLHLGLPGSWSTELQMASPAYTANLHIPGFAFAGIVSAIWIWVLSRKRPLGRRALTNWVCGVTLLWGVLIGLWQPWLDASKSYRSVSLSLAHALQGRNGCLGGDRVSDKMAASLDYFAGIPLQRSNATACPWLLTQEQVPAGSVTIWQGSRPGERRELFSLYANPAVATR</sequence>
<feature type="transmembrane region" description="Helical" evidence="1">
    <location>
        <begin position="400"/>
        <end position="418"/>
    </location>
</feature>
<evidence type="ECO:0000256" key="1">
    <source>
        <dbReference type="SAM" id="Phobius"/>
    </source>
</evidence>
<protein>
    <submittedName>
        <fullName evidence="3">4-amino-4-deoxy-L-arabinose transferase</fullName>
    </submittedName>
</protein>
<evidence type="ECO:0000259" key="2">
    <source>
        <dbReference type="Pfam" id="PF13231"/>
    </source>
</evidence>
<dbReference type="RefSeq" id="WP_084088731.1">
    <property type="nucleotide sequence ID" value="NZ_FWXD01000001.1"/>
</dbReference>
<feature type="transmembrane region" description="Helical" evidence="1">
    <location>
        <begin position="430"/>
        <end position="451"/>
    </location>
</feature>
<feature type="transmembrane region" description="Helical" evidence="1">
    <location>
        <begin position="302"/>
        <end position="321"/>
    </location>
</feature>
<evidence type="ECO:0000313" key="3">
    <source>
        <dbReference type="EMBL" id="SMC16892.1"/>
    </source>
</evidence>
<accession>A0A1W1WYU8</accession>
<reference evidence="3 4" key="1">
    <citation type="submission" date="2017-04" db="EMBL/GenBank/DDBJ databases">
        <authorList>
            <person name="Afonso C.L."/>
            <person name="Miller P.J."/>
            <person name="Scott M.A."/>
            <person name="Spackman E."/>
            <person name="Goraichik I."/>
            <person name="Dimitrov K.M."/>
            <person name="Suarez D.L."/>
            <person name="Swayne D.E."/>
        </authorList>
    </citation>
    <scope>NUCLEOTIDE SEQUENCE [LARGE SCALE GENOMIC DNA]</scope>
    <source>
        <strain evidence="3 4">DSM 23236</strain>
    </source>
</reference>
<dbReference type="OrthoDB" id="8556356at2"/>
<feature type="transmembrane region" description="Helical" evidence="1">
    <location>
        <begin position="130"/>
        <end position="163"/>
    </location>
</feature>
<feature type="transmembrane region" description="Helical" evidence="1">
    <location>
        <begin position="327"/>
        <end position="347"/>
    </location>
</feature>
<evidence type="ECO:0000313" key="4">
    <source>
        <dbReference type="Proteomes" id="UP000192761"/>
    </source>
</evidence>
<feature type="transmembrane region" description="Helical" evidence="1">
    <location>
        <begin position="20"/>
        <end position="37"/>
    </location>
</feature>
<dbReference type="STRING" id="1121001.SAMN02745857_00272"/>
<keyword evidence="1" id="KW-1133">Transmembrane helix</keyword>
<feature type="transmembrane region" description="Helical" evidence="1">
    <location>
        <begin position="215"/>
        <end position="236"/>
    </location>
</feature>
<organism evidence="3 4">
    <name type="scientific">Andreprevotia lacus DSM 23236</name>
    <dbReference type="NCBI Taxonomy" id="1121001"/>
    <lineage>
        <taxon>Bacteria</taxon>
        <taxon>Pseudomonadati</taxon>
        <taxon>Pseudomonadota</taxon>
        <taxon>Betaproteobacteria</taxon>
        <taxon>Neisseriales</taxon>
        <taxon>Chitinibacteraceae</taxon>
        <taxon>Andreprevotia</taxon>
    </lineage>
</organism>
<keyword evidence="3" id="KW-0808">Transferase</keyword>
<dbReference type="Pfam" id="PF13231">
    <property type="entry name" value="PMT_2"/>
    <property type="match status" value="1"/>
</dbReference>
<feature type="transmembrane region" description="Helical" evidence="1">
    <location>
        <begin position="354"/>
        <end position="380"/>
    </location>
</feature>
<feature type="transmembrane region" description="Helical" evidence="1">
    <location>
        <begin position="99"/>
        <end position="118"/>
    </location>
</feature>
<keyword evidence="4" id="KW-1185">Reference proteome</keyword>
<dbReference type="GO" id="GO:0016740">
    <property type="term" value="F:transferase activity"/>
    <property type="evidence" value="ECO:0007669"/>
    <property type="project" value="UniProtKB-KW"/>
</dbReference>
<feature type="transmembrane region" description="Helical" evidence="1">
    <location>
        <begin position="271"/>
        <end position="290"/>
    </location>
</feature>
<proteinExistence type="predicted"/>
<name>A0A1W1WYU8_9NEIS</name>
<feature type="transmembrane region" description="Helical" evidence="1">
    <location>
        <begin position="183"/>
        <end position="208"/>
    </location>
</feature>
<dbReference type="AlphaFoldDB" id="A0A1W1WYU8"/>
<dbReference type="EMBL" id="FWXD01000001">
    <property type="protein sequence ID" value="SMC16892.1"/>
    <property type="molecule type" value="Genomic_DNA"/>
</dbReference>
<dbReference type="Proteomes" id="UP000192761">
    <property type="component" value="Unassembled WGS sequence"/>
</dbReference>
<gene>
    <name evidence="3" type="ORF">SAMN02745857_00272</name>
</gene>
<dbReference type="InterPro" id="IPR038731">
    <property type="entry name" value="RgtA/B/C-like"/>
</dbReference>
<feature type="domain" description="Glycosyltransferase RgtA/B/C/D-like" evidence="2">
    <location>
        <begin position="73"/>
        <end position="230"/>
    </location>
</feature>
<keyword evidence="1" id="KW-0812">Transmembrane</keyword>
<keyword evidence="1" id="KW-0472">Membrane</keyword>